<evidence type="ECO:0000313" key="6">
    <source>
        <dbReference type="EMBL" id="CAF1944348.1"/>
    </source>
</evidence>
<dbReference type="Proteomes" id="UP000663887">
    <property type="component" value="Unassembled WGS sequence"/>
</dbReference>
<dbReference type="Proteomes" id="UP000663866">
    <property type="component" value="Unassembled WGS sequence"/>
</dbReference>
<dbReference type="EMBL" id="CAJOBI010126853">
    <property type="protein sequence ID" value="CAF4705327.1"/>
    <property type="molecule type" value="Genomic_DNA"/>
</dbReference>
<dbReference type="EMBL" id="CAJNOV010000139">
    <property type="protein sequence ID" value="CAF0999455.1"/>
    <property type="molecule type" value="Genomic_DNA"/>
</dbReference>
<dbReference type="Proteomes" id="UP000681720">
    <property type="component" value="Unassembled WGS sequence"/>
</dbReference>
<feature type="region of interest" description="Disordered" evidence="1">
    <location>
        <begin position="1"/>
        <end position="25"/>
    </location>
</feature>
<dbReference type="AlphaFoldDB" id="A0A816M1U7"/>
<evidence type="ECO:0000313" key="12">
    <source>
        <dbReference type="EMBL" id="CAF4724303.1"/>
    </source>
</evidence>
<keyword evidence="2" id="KW-1133">Transmembrane helix</keyword>
<dbReference type="EMBL" id="CAJOBG010002405">
    <property type="protein sequence ID" value="CAF4004689.1"/>
    <property type="molecule type" value="Genomic_DNA"/>
</dbReference>
<dbReference type="EMBL" id="CAJNRG010000027">
    <property type="protein sequence ID" value="CAF1944348.1"/>
    <property type="molecule type" value="Genomic_DNA"/>
</dbReference>
<evidence type="ECO:0000313" key="5">
    <source>
        <dbReference type="EMBL" id="CAF1905993.1"/>
    </source>
</evidence>
<comment type="caution">
    <text evidence="7">The sequence shown here is derived from an EMBL/GenBank/DDBJ whole genome shotgun (WGS) entry which is preliminary data.</text>
</comment>
<dbReference type="EMBL" id="CAJNRE010000028">
    <property type="protein sequence ID" value="CAF1905993.1"/>
    <property type="molecule type" value="Genomic_DNA"/>
</dbReference>
<evidence type="ECO:0000313" key="10">
    <source>
        <dbReference type="EMBL" id="CAF4697414.1"/>
    </source>
</evidence>
<dbReference type="OrthoDB" id="10036896at2759"/>
<evidence type="ECO:0000313" key="11">
    <source>
        <dbReference type="EMBL" id="CAF4705327.1"/>
    </source>
</evidence>
<accession>A0A816M1U7</accession>
<feature type="compositionally biased region" description="Polar residues" evidence="1">
    <location>
        <begin position="1"/>
        <end position="10"/>
    </location>
</feature>
<evidence type="ECO:0000313" key="8">
    <source>
        <dbReference type="EMBL" id="CAF3827613.1"/>
    </source>
</evidence>
<keyword evidence="2" id="KW-0812">Transmembrane</keyword>
<evidence type="ECO:0000313" key="9">
    <source>
        <dbReference type="EMBL" id="CAF4004689.1"/>
    </source>
</evidence>
<dbReference type="Proteomes" id="UP000663842">
    <property type="component" value="Unassembled WGS sequence"/>
</dbReference>
<dbReference type="EMBL" id="CAJOBJ010125588">
    <property type="protein sequence ID" value="CAF4697414.1"/>
    <property type="molecule type" value="Genomic_DNA"/>
</dbReference>
<proteinExistence type="predicted"/>
<dbReference type="Proteomes" id="UP000663856">
    <property type="component" value="Unassembled WGS sequence"/>
</dbReference>
<dbReference type="Proteomes" id="UP000676336">
    <property type="component" value="Unassembled WGS sequence"/>
</dbReference>
<dbReference type="Proteomes" id="UP000663824">
    <property type="component" value="Unassembled WGS sequence"/>
</dbReference>
<organism evidence="7 13">
    <name type="scientific">Rotaria magnacalcarata</name>
    <dbReference type="NCBI Taxonomy" id="392030"/>
    <lineage>
        <taxon>Eukaryota</taxon>
        <taxon>Metazoa</taxon>
        <taxon>Spiralia</taxon>
        <taxon>Gnathifera</taxon>
        <taxon>Rotifera</taxon>
        <taxon>Eurotatoria</taxon>
        <taxon>Bdelloidea</taxon>
        <taxon>Philodinida</taxon>
        <taxon>Philodinidae</taxon>
        <taxon>Rotaria</taxon>
    </lineage>
</organism>
<dbReference type="EMBL" id="CAJOBF010000505">
    <property type="protein sequence ID" value="CAF3827613.1"/>
    <property type="molecule type" value="Genomic_DNA"/>
</dbReference>
<evidence type="ECO:0000313" key="3">
    <source>
        <dbReference type="EMBL" id="CAF0999455.1"/>
    </source>
</evidence>
<evidence type="ECO:0000256" key="1">
    <source>
        <dbReference type="SAM" id="MobiDB-lite"/>
    </source>
</evidence>
<protein>
    <submittedName>
        <fullName evidence="7">Uncharacterized protein</fullName>
    </submittedName>
</protein>
<dbReference type="EMBL" id="CAJNOW010000039">
    <property type="protein sequence ID" value="CAF1216494.1"/>
    <property type="molecule type" value="Genomic_DNA"/>
</dbReference>
<dbReference type="EMBL" id="CAJOBH010123641">
    <property type="protein sequence ID" value="CAF4724303.1"/>
    <property type="molecule type" value="Genomic_DNA"/>
</dbReference>
<feature type="transmembrane region" description="Helical" evidence="2">
    <location>
        <begin position="126"/>
        <end position="148"/>
    </location>
</feature>
<keyword evidence="2" id="KW-0472">Membrane</keyword>
<keyword evidence="14" id="KW-1185">Reference proteome</keyword>
<dbReference type="Proteomes" id="UP000681967">
    <property type="component" value="Unassembled WGS sequence"/>
</dbReference>
<feature type="region of interest" description="Disordered" evidence="1">
    <location>
        <begin position="156"/>
        <end position="185"/>
    </location>
</feature>
<evidence type="ECO:0000313" key="13">
    <source>
        <dbReference type="Proteomes" id="UP000663856"/>
    </source>
</evidence>
<name>A0A816M1U7_9BILA</name>
<dbReference type="Proteomes" id="UP000663855">
    <property type="component" value="Unassembled WGS sequence"/>
</dbReference>
<gene>
    <name evidence="12" type="ORF">BYL167_LOCUS45011</name>
    <name evidence="3" type="ORF">CJN711_LOCUS2275</name>
    <name evidence="10" type="ORF">GIL414_LOCUS42924</name>
    <name evidence="4" type="ORF">KQP761_LOCUS594</name>
    <name evidence="5" type="ORF">MBJ925_LOCUS440</name>
    <name evidence="9" type="ORF">OVN521_LOCUS15257</name>
    <name evidence="11" type="ORF">SMN809_LOCUS43218</name>
    <name evidence="8" type="ORF">UXM345_LOCUS6390</name>
    <name evidence="7" type="ORF">WKI299_LOCUS3994</name>
    <name evidence="6" type="ORF">XDN619_LOCUS556</name>
</gene>
<dbReference type="Proteomes" id="UP000663834">
    <property type="component" value="Unassembled WGS sequence"/>
</dbReference>
<evidence type="ECO:0000313" key="7">
    <source>
        <dbReference type="EMBL" id="CAF1985280.1"/>
    </source>
</evidence>
<evidence type="ECO:0000313" key="4">
    <source>
        <dbReference type="EMBL" id="CAF1216494.1"/>
    </source>
</evidence>
<reference evidence="7" key="1">
    <citation type="submission" date="2021-02" db="EMBL/GenBank/DDBJ databases">
        <authorList>
            <person name="Nowell W R."/>
        </authorList>
    </citation>
    <scope>NUCLEOTIDE SEQUENCE</scope>
</reference>
<sequence length="185" mass="20071">MAEDQASSNEIYEGGEEKQMSYDDDSTTIAAVEEIKTTVADDYVEEPIEDYIVNLAVNEQPEGVSVSPSFVDTVITDMQGDLVPSKTTAMIDAINDYSSTILDELSTETTAITGGKRWWGWSTQKMLIVGLIALCILAIILVLLFLVLGKKFKKTKKSPAGTTTTKAVVSKGVSPDPKYQPVPNV</sequence>
<evidence type="ECO:0000313" key="14">
    <source>
        <dbReference type="Proteomes" id="UP000663866"/>
    </source>
</evidence>
<evidence type="ECO:0000256" key="2">
    <source>
        <dbReference type="SAM" id="Phobius"/>
    </source>
</evidence>
<dbReference type="EMBL" id="CAJNRF010000873">
    <property type="protein sequence ID" value="CAF1985280.1"/>
    <property type="molecule type" value="Genomic_DNA"/>
</dbReference>